<dbReference type="RefSeq" id="WP_120271321.1">
    <property type="nucleotide sequence ID" value="NZ_RAPN01000001.1"/>
</dbReference>
<feature type="signal peptide" evidence="1">
    <location>
        <begin position="1"/>
        <end position="22"/>
    </location>
</feature>
<sequence length="301" mass="33428">MKTRSIGILIVVFILSILSVQAQVNQTASDTTTVWQIITVDDNEFIGTITEETPAAIKLQTETYGLIEISRANISRMIRIDTNKMVNEEYMPDHLQSTRYFWAPSGYSLGKGEAYYQNVWIFFNQFSAGISKNFSIGIGTIPIMLMGGDANPLWITPKFSIPLVENKLNLAAGALIGDVIGESDSFFGLAYGNLTFGKKDKNISLGLGYGFTGDGWGETPVFSFSAIRRVSKKGYFLTENYFINDGDEFVVTLLIGGRTVWRKISLDYGALIPIVEDMDGFIAVPWLGLIIPFTPKNNQKY</sequence>
<reference evidence="2 3" key="1">
    <citation type="submission" date="2018-09" db="EMBL/GenBank/DDBJ databases">
        <title>Genomic Encyclopedia of Archaeal and Bacterial Type Strains, Phase II (KMG-II): from individual species to whole genera.</title>
        <authorList>
            <person name="Goeker M."/>
        </authorList>
    </citation>
    <scope>NUCLEOTIDE SEQUENCE [LARGE SCALE GENOMIC DNA]</scope>
    <source>
        <strain evidence="2 3">DSM 27148</strain>
    </source>
</reference>
<evidence type="ECO:0000256" key="1">
    <source>
        <dbReference type="SAM" id="SignalP"/>
    </source>
</evidence>
<keyword evidence="3" id="KW-1185">Reference proteome</keyword>
<dbReference type="EMBL" id="RAPN01000001">
    <property type="protein sequence ID" value="RKD89872.1"/>
    <property type="molecule type" value="Genomic_DNA"/>
</dbReference>
<dbReference type="AlphaFoldDB" id="A0A419W321"/>
<evidence type="ECO:0008006" key="4">
    <source>
        <dbReference type="Google" id="ProtNLM"/>
    </source>
</evidence>
<feature type="chain" id="PRO_5019437417" description="Outer membrane protein with beta-barrel domain" evidence="1">
    <location>
        <begin position="23"/>
        <end position="301"/>
    </location>
</feature>
<organism evidence="2 3">
    <name type="scientific">Mangrovibacterium diazotrophicum</name>
    <dbReference type="NCBI Taxonomy" id="1261403"/>
    <lineage>
        <taxon>Bacteria</taxon>
        <taxon>Pseudomonadati</taxon>
        <taxon>Bacteroidota</taxon>
        <taxon>Bacteroidia</taxon>
        <taxon>Marinilabiliales</taxon>
        <taxon>Prolixibacteraceae</taxon>
        <taxon>Mangrovibacterium</taxon>
    </lineage>
</organism>
<comment type="caution">
    <text evidence="2">The sequence shown here is derived from an EMBL/GenBank/DDBJ whole genome shotgun (WGS) entry which is preliminary data.</text>
</comment>
<keyword evidence="1" id="KW-0732">Signal</keyword>
<proteinExistence type="predicted"/>
<accession>A0A419W321</accession>
<protein>
    <recommendedName>
        <fullName evidence="4">Outer membrane protein with beta-barrel domain</fullName>
    </recommendedName>
</protein>
<dbReference type="OrthoDB" id="1116368at2"/>
<evidence type="ECO:0000313" key="2">
    <source>
        <dbReference type="EMBL" id="RKD89872.1"/>
    </source>
</evidence>
<gene>
    <name evidence="2" type="ORF">BC643_0206</name>
</gene>
<dbReference type="Proteomes" id="UP000283387">
    <property type="component" value="Unassembled WGS sequence"/>
</dbReference>
<name>A0A419W321_9BACT</name>
<evidence type="ECO:0000313" key="3">
    <source>
        <dbReference type="Proteomes" id="UP000283387"/>
    </source>
</evidence>